<dbReference type="EMBL" id="CP012752">
    <property type="protein sequence ID" value="ALG10926.1"/>
    <property type="molecule type" value="Genomic_DNA"/>
</dbReference>
<name>A0A0N9HZ32_9PSEU</name>
<dbReference type="GO" id="GO:0004066">
    <property type="term" value="F:asparagine synthase (glutamine-hydrolyzing) activity"/>
    <property type="evidence" value="ECO:0007669"/>
    <property type="project" value="UniProtKB-EC"/>
</dbReference>
<dbReference type="Pfam" id="PF13537">
    <property type="entry name" value="GATase_7"/>
    <property type="match status" value="1"/>
</dbReference>
<dbReference type="EC" id="6.3.5.4" evidence="3"/>
<feature type="binding site" evidence="9">
    <location>
        <position position="291"/>
    </location>
    <ligand>
        <name>ATP</name>
        <dbReference type="ChEBI" id="CHEBI:30616"/>
    </ligand>
</feature>
<dbReference type="InterPro" id="IPR006426">
    <property type="entry name" value="Asn_synth_AEB"/>
</dbReference>
<keyword evidence="6" id="KW-0028">Amino-acid biosynthesis</keyword>
<evidence type="ECO:0000256" key="9">
    <source>
        <dbReference type="PIRSR" id="PIRSR001589-2"/>
    </source>
</evidence>
<evidence type="ECO:0000256" key="2">
    <source>
        <dbReference type="ARBA" id="ARBA00005752"/>
    </source>
</evidence>
<dbReference type="InterPro" id="IPR014729">
    <property type="entry name" value="Rossmann-like_a/b/a_fold"/>
</dbReference>
<evidence type="ECO:0000256" key="7">
    <source>
        <dbReference type="ARBA" id="ARBA00022962"/>
    </source>
</evidence>
<dbReference type="KEGG" id="kphy:AOZ06_32170"/>
<keyword evidence="6" id="KW-0061">Asparagine biosynthesis</keyword>
<feature type="binding site" evidence="9">
    <location>
        <position position="263"/>
    </location>
    <ligand>
        <name>ATP</name>
        <dbReference type="ChEBI" id="CHEBI:30616"/>
    </ligand>
</feature>
<comment type="catalytic activity">
    <reaction evidence="8">
        <text>L-aspartate + L-glutamine + ATP + H2O = L-asparagine + L-glutamate + AMP + diphosphate + H(+)</text>
        <dbReference type="Rhea" id="RHEA:12228"/>
        <dbReference type="ChEBI" id="CHEBI:15377"/>
        <dbReference type="ChEBI" id="CHEBI:15378"/>
        <dbReference type="ChEBI" id="CHEBI:29985"/>
        <dbReference type="ChEBI" id="CHEBI:29991"/>
        <dbReference type="ChEBI" id="CHEBI:30616"/>
        <dbReference type="ChEBI" id="CHEBI:33019"/>
        <dbReference type="ChEBI" id="CHEBI:58048"/>
        <dbReference type="ChEBI" id="CHEBI:58359"/>
        <dbReference type="ChEBI" id="CHEBI:456215"/>
        <dbReference type="EC" id="6.3.5.4"/>
    </reaction>
</comment>
<evidence type="ECO:0000259" key="11">
    <source>
        <dbReference type="PROSITE" id="PS51278"/>
    </source>
</evidence>
<evidence type="ECO:0000313" key="13">
    <source>
        <dbReference type="Proteomes" id="UP000063699"/>
    </source>
</evidence>
<gene>
    <name evidence="12" type="ORF">AOZ06_32170</name>
</gene>
<dbReference type="Gene3D" id="3.60.20.10">
    <property type="entry name" value="Glutamine Phosphoribosylpyrophosphate, subunit 1, domain 1"/>
    <property type="match status" value="1"/>
</dbReference>
<dbReference type="Pfam" id="PF00733">
    <property type="entry name" value="Asn_synthase"/>
    <property type="match status" value="1"/>
</dbReference>
<comment type="similarity">
    <text evidence="2">Belongs to the asparagine synthetase family.</text>
</comment>
<accession>A0A0N9HZ32</accession>
<feature type="domain" description="Glutamine amidotransferase type-2" evidence="11">
    <location>
        <begin position="2"/>
        <end position="216"/>
    </location>
</feature>
<evidence type="ECO:0000256" key="5">
    <source>
        <dbReference type="ARBA" id="ARBA00022840"/>
    </source>
</evidence>
<proteinExistence type="inferred from homology"/>
<evidence type="ECO:0000313" key="12">
    <source>
        <dbReference type="EMBL" id="ALG10926.1"/>
    </source>
</evidence>
<dbReference type="PANTHER" id="PTHR43284:SF1">
    <property type="entry name" value="ASPARAGINE SYNTHETASE"/>
    <property type="match status" value="1"/>
</dbReference>
<evidence type="ECO:0000256" key="4">
    <source>
        <dbReference type="ARBA" id="ARBA00022741"/>
    </source>
</evidence>
<feature type="binding site" evidence="9">
    <location>
        <position position="104"/>
    </location>
    <ligand>
        <name>L-glutamine</name>
        <dbReference type="ChEBI" id="CHEBI:58359"/>
    </ligand>
</feature>
<dbReference type="AlphaFoldDB" id="A0A0N9HZ32"/>
<protein>
    <recommendedName>
        <fullName evidence="3">asparagine synthase (glutamine-hydrolyzing)</fullName>
        <ecNumber evidence="3">6.3.5.4</ecNumber>
    </recommendedName>
</protein>
<dbReference type="NCBIfam" id="TIGR01536">
    <property type="entry name" value="asn_synth_AEB"/>
    <property type="match status" value="1"/>
</dbReference>
<dbReference type="CDD" id="cd01991">
    <property type="entry name" value="Asn_synthase_B_C"/>
    <property type="match status" value="1"/>
</dbReference>
<dbReference type="InterPro" id="IPR017932">
    <property type="entry name" value="GATase_2_dom"/>
</dbReference>
<evidence type="ECO:0000256" key="10">
    <source>
        <dbReference type="PIRSR" id="PIRSR001589-3"/>
    </source>
</evidence>
<dbReference type="InterPro" id="IPR033738">
    <property type="entry name" value="AsnB_N"/>
</dbReference>
<dbReference type="RefSeq" id="WP_054292828.1">
    <property type="nucleotide sequence ID" value="NZ_CP012752.1"/>
</dbReference>
<feature type="binding site" evidence="9">
    <location>
        <begin position="377"/>
        <end position="378"/>
    </location>
    <ligand>
        <name>ATP</name>
        <dbReference type="ChEBI" id="CHEBI:30616"/>
    </ligand>
</feature>
<keyword evidence="4 9" id="KW-0547">Nucleotide-binding</keyword>
<keyword evidence="13" id="KW-1185">Reference proteome</keyword>
<dbReference type="Proteomes" id="UP000063699">
    <property type="component" value="Chromosome"/>
</dbReference>
<sequence>MSGIVGWVDFARDLSRFRPTVQAMAATMAARGPDGEGVWVDGHAALGQRRLDLRAPGNNPRQPFVVEDDNGPVATVVFSGTLYNLAELRRKLAAAGRRFPVESDDEAALLAYLQWGPDCVRHFDGVFAFAVWDIRKQELFLARDRLGLKPLYYVELPNGVLFASEQKALMSHPLVDPVLDAEGLTEILTYAGTPDHGVLKGFRKLRGAHTATVSTNGISIRRYWQLSAREHREDLPETIERTRALLLDAVARQAASDVPVGFLLSGGVDSSVVVGLAAKAGVASPLKTYTVTFADYEQQFQPDFVRGTPDAPYVRALVDFVGAEHQDIVLATSDLLDPVARINAVRAKDLPSMLGDMNTSLYLLCQAAREHVTVALSGETADSVFGGNVYGAEESVPEAPRTFPWVSFHEKHAGHHAMGGGLLDAGLLGELDLMGYGAARCAESFAETPQPDGISDAERRSRHDTYLQLTRWADSQLAHSERNAMAVGLDVRMPFADPALVDYVFNVPAPMKAFDGKGKSLLRAAGEGCVPDSVLNRPKSPFPVSIDPAYQRILQEQLSRVASDASSPLAGMLDVDQIGTRLADPASLGANWVARTDIEMILSLERWVRDYGIRLAL</sequence>
<dbReference type="PANTHER" id="PTHR43284">
    <property type="entry name" value="ASPARAGINE SYNTHETASE (GLUTAMINE-HYDROLYZING)"/>
    <property type="match status" value="1"/>
</dbReference>
<keyword evidence="7" id="KW-0315">Glutamine amidotransferase</keyword>
<dbReference type="PROSITE" id="PS51278">
    <property type="entry name" value="GATASE_TYPE_2"/>
    <property type="match status" value="1"/>
</dbReference>
<dbReference type="GO" id="GO:0006529">
    <property type="term" value="P:asparagine biosynthetic process"/>
    <property type="evidence" value="ECO:0007669"/>
    <property type="project" value="UniProtKB-KW"/>
</dbReference>
<dbReference type="InterPro" id="IPR029055">
    <property type="entry name" value="Ntn_hydrolases_N"/>
</dbReference>
<dbReference type="GO" id="GO:0005829">
    <property type="term" value="C:cytosol"/>
    <property type="evidence" value="ECO:0007669"/>
    <property type="project" value="TreeGrafter"/>
</dbReference>
<evidence type="ECO:0000256" key="1">
    <source>
        <dbReference type="ARBA" id="ARBA00005187"/>
    </source>
</evidence>
<evidence type="ECO:0000256" key="6">
    <source>
        <dbReference type="ARBA" id="ARBA00022888"/>
    </source>
</evidence>
<dbReference type="STRING" id="860235.AOZ06_32170"/>
<keyword evidence="5 9" id="KW-0067">ATP-binding</keyword>
<dbReference type="SUPFAM" id="SSF52402">
    <property type="entry name" value="Adenine nucleotide alpha hydrolases-like"/>
    <property type="match status" value="1"/>
</dbReference>
<reference evidence="12 13" key="1">
    <citation type="submission" date="2015-07" db="EMBL/GenBank/DDBJ databases">
        <title>Genome sequencing of Kibdelosporangium phytohabitans.</title>
        <authorList>
            <person name="Qin S."/>
            <person name="Xing K."/>
        </authorList>
    </citation>
    <scope>NUCLEOTIDE SEQUENCE [LARGE SCALE GENOMIC DNA]</scope>
    <source>
        <strain evidence="12 13">KLBMP1111</strain>
    </source>
</reference>
<feature type="site" description="Important for beta-aspartyl-AMP intermediate formation" evidence="10">
    <location>
        <position position="379"/>
    </location>
</feature>
<evidence type="ECO:0000256" key="8">
    <source>
        <dbReference type="ARBA" id="ARBA00048741"/>
    </source>
</evidence>
<dbReference type="InterPro" id="IPR001962">
    <property type="entry name" value="Asn_synthase"/>
</dbReference>
<dbReference type="InterPro" id="IPR051786">
    <property type="entry name" value="ASN_synthetase/amidase"/>
</dbReference>
<dbReference type="CDD" id="cd00712">
    <property type="entry name" value="AsnB"/>
    <property type="match status" value="1"/>
</dbReference>
<comment type="pathway">
    <text evidence="1">Amino-acid biosynthesis; L-asparagine biosynthesis; L-asparagine from L-aspartate (L-Gln route): step 1/1.</text>
</comment>
<dbReference type="PIRSF" id="PIRSF001589">
    <property type="entry name" value="Asn_synthetase_glu-h"/>
    <property type="match status" value="1"/>
</dbReference>
<dbReference type="GO" id="GO:0005524">
    <property type="term" value="F:ATP binding"/>
    <property type="evidence" value="ECO:0007669"/>
    <property type="project" value="UniProtKB-KW"/>
</dbReference>
<dbReference type="SUPFAM" id="SSF56235">
    <property type="entry name" value="N-terminal nucleophile aminohydrolases (Ntn hydrolases)"/>
    <property type="match status" value="1"/>
</dbReference>
<dbReference type="Gene3D" id="3.40.50.620">
    <property type="entry name" value="HUPs"/>
    <property type="match status" value="1"/>
</dbReference>
<evidence type="ECO:0000256" key="3">
    <source>
        <dbReference type="ARBA" id="ARBA00012737"/>
    </source>
</evidence>
<organism evidence="12 13">
    <name type="scientific">Kibdelosporangium phytohabitans</name>
    <dbReference type="NCBI Taxonomy" id="860235"/>
    <lineage>
        <taxon>Bacteria</taxon>
        <taxon>Bacillati</taxon>
        <taxon>Actinomycetota</taxon>
        <taxon>Actinomycetes</taxon>
        <taxon>Pseudonocardiales</taxon>
        <taxon>Pseudonocardiaceae</taxon>
        <taxon>Kibdelosporangium</taxon>
    </lineage>
</organism>